<reference evidence="2" key="1">
    <citation type="submission" date="2019-08" db="EMBL/GenBank/DDBJ databases">
        <title>Arthrobacter sp. nov., isolated from plateau pika and Tibetan wild ass.</title>
        <authorList>
            <person name="Ge Y."/>
        </authorList>
    </citation>
    <scope>NUCLEOTIDE SEQUENCE [LARGE SCALE GENOMIC DNA]</scope>
    <source>
        <strain evidence="2">HF-4214</strain>
    </source>
</reference>
<comment type="caution">
    <text evidence="1">The sequence shown here is derived from an EMBL/GenBank/DDBJ whole genome shotgun (WGS) entry which is preliminary data.</text>
</comment>
<dbReference type="EMBL" id="VTFY01000001">
    <property type="protein sequence ID" value="MRX81273.1"/>
    <property type="molecule type" value="Genomic_DNA"/>
</dbReference>
<name>A0A6N7RIX5_9ACTN</name>
<organism evidence="1 2">
    <name type="scientific">Eggerthella guodeyinii</name>
    <dbReference type="NCBI Taxonomy" id="2690837"/>
    <lineage>
        <taxon>Bacteria</taxon>
        <taxon>Bacillati</taxon>
        <taxon>Actinomycetota</taxon>
        <taxon>Coriobacteriia</taxon>
        <taxon>Eggerthellales</taxon>
        <taxon>Eggerthellaceae</taxon>
        <taxon>Eggerthella</taxon>
    </lineage>
</organism>
<dbReference type="AlphaFoldDB" id="A0A6N7RIX5"/>
<proteinExistence type="predicted"/>
<evidence type="ECO:0000313" key="2">
    <source>
        <dbReference type="Proteomes" id="UP000438093"/>
    </source>
</evidence>
<keyword evidence="2" id="KW-1185">Reference proteome</keyword>
<protein>
    <submittedName>
        <fullName evidence="1">Uncharacterized protein</fullName>
    </submittedName>
</protein>
<accession>A0A6N7RIX5</accession>
<evidence type="ECO:0000313" key="1">
    <source>
        <dbReference type="EMBL" id="MRX81273.1"/>
    </source>
</evidence>
<dbReference type="RefSeq" id="WP_154332153.1">
    <property type="nucleotide sequence ID" value="NZ_VTFY01000001.1"/>
</dbReference>
<gene>
    <name evidence="1" type="ORF">GJG86_02005</name>
</gene>
<dbReference type="Proteomes" id="UP000438093">
    <property type="component" value="Unassembled WGS sequence"/>
</dbReference>
<sequence length="212" mass="23896">MFPIHDLNGIDDNERGRLGRRAIMLLFVKPTDEHADGLVDNFNYYHFASGSHCSIYAAGYSSDSMEAYRDARKIGTVDGSDWWYSDRCFVELQNQLSSRTKWRYCGEPEILILQNGRGKHSSLDFTNYVAIDVCRGLRQGYVDSAPRLMEALLQASKSEVEAKRVLKGATRLSASDIAKSAIRTGLELAHCPDSLKTVLADRAFYRTSNRRS</sequence>